<accession>A0A9D1LDZ8</accession>
<dbReference type="EMBL" id="DVMW01000033">
    <property type="protein sequence ID" value="HIU36025.1"/>
    <property type="molecule type" value="Genomic_DNA"/>
</dbReference>
<comment type="caution">
    <text evidence="11">The sequence shown here is derived from an EMBL/GenBank/DDBJ whole genome shotgun (WGS) entry which is preliminary data.</text>
</comment>
<evidence type="ECO:0000256" key="2">
    <source>
        <dbReference type="ARBA" id="ARBA00020019"/>
    </source>
</evidence>
<dbReference type="InterPro" id="IPR005286">
    <property type="entry name" value="Cell_div_FtsE"/>
</dbReference>
<name>A0A9D1LDZ8_9FIRM</name>
<reference evidence="11" key="1">
    <citation type="submission" date="2020-10" db="EMBL/GenBank/DDBJ databases">
        <authorList>
            <person name="Gilroy R."/>
        </authorList>
    </citation>
    <scope>NUCLEOTIDE SEQUENCE</scope>
    <source>
        <strain evidence="11">ChiGjej1B1-19959</strain>
    </source>
</reference>
<evidence type="ECO:0000256" key="4">
    <source>
        <dbReference type="ARBA" id="ARBA00022618"/>
    </source>
</evidence>
<dbReference type="SMART" id="SM00382">
    <property type="entry name" value="AAA"/>
    <property type="match status" value="1"/>
</dbReference>
<feature type="domain" description="ABC transporter" evidence="10">
    <location>
        <begin position="2"/>
        <end position="237"/>
    </location>
</feature>
<keyword evidence="5 9" id="KW-0547">Nucleotide-binding</keyword>
<evidence type="ECO:0000259" key="10">
    <source>
        <dbReference type="PROSITE" id="PS50893"/>
    </source>
</evidence>
<dbReference type="Proteomes" id="UP000824071">
    <property type="component" value="Unassembled WGS sequence"/>
</dbReference>
<dbReference type="AlphaFoldDB" id="A0A9D1LDZ8"/>
<comment type="subcellular location">
    <subcellularLocation>
        <location evidence="9">Cell membrane</location>
        <topology evidence="9">Peripheral membrane protein</topology>
        <orientation evidence="9">Cytoplasmic side</orientation>
    </subcellularLocation>
</comment>
<dbReference type="FunFam" id="3.40.50.300:FF:000056">
    <property type="entry name" value="Cell division ATP-binding protein FtsE"/>
    <property type="match status" value="1"/>
</dbReference>
<evidence type="ECO:0000256" key="6">
    <source>
        <dbReference type="ARBA" id="ARBA00022840"/>
    </source>
</evidence>
<evidence type="ECO:0000313" key="11">
    <source>
        <dbReference type="EMBL" id="HIU36025.1"/>
    </source>
</evidence>
<evidence type="ECO:0000313" key="12">
    <source>
        <dbReference type="Proteomes" id="UP000824071"/>
    </source>
</evidence>
<dbReference type="NCBIfam" id="TIGR02673">
    <property type="entry name" value="FtsE"/>
    <property type="match status" value="1"/>
</dbReference>
<comment type="function">
    <text evidence="9">Part of the ABC transporter FtsEX involved in cellular division.</text>
</comment>
<sequence length="311" mass="34473">MIEFKNVSKTYKNGTEALKNVNLRIEDGEFVFVVGSSGAGKSTFLKIIMREEVPNSGTVHINGFDLTTMRKRDIPMLRRTMGIVFQDFRLIPTMTVFDNVAFAMRVIGAREKEIRKRVPYVLSLVGLTSKARQKPTQLSGGEQQRVALARALVNNAGILIADEPTGNIDPEMSYEIVDLLNHINASGTTVVMVTHEHNLVRHFHHRVITIESGEIVSDTSDTDKLPEDYASIEANYPTSGTSEQAKKAAALSDTTIEASSKSTYYIQPNVDKDLEAFMQNYGLEDMDLAEDNIDYSAYLDDAAKQDGGKKA</sequence>
<evidence type="ECO:0000256" key="7">
    <source>
        <dbReference type="ARBA" id="ARBA00023136"/>
    </source>
</evidence>
<evidence type="ECO:0000256" key="1">
    <source>
        <dbReference type="ARBA" id="ARBA00005417"/>
    </source>
</evidence>
<dbReference type="Gene3D" id="3.40.50.300">
    <property type="entry name" value="P-loop containing nucleotide triphosphate hydrolases"/>
    <property type="match status" value="1"/>
</dbReference>
<gene>
    <name evidence="9 11" type="primary">ftsE</name>
    <name evidence="11" type="ORF">IAC53_05405</name>
</gene>
<keyword evidence="8 9" id="KW-0131">Cell cycle</keyword>
<dbReference type="GO" id="GO:0022857">
    <property type="term" value="F:transmembrane transporter activity"/>
    <property type="evidence" value="ECO:0007669"/>
    <property type="project" value="TreeGrafter"/>
</dbReference>
<dbReference type="PANTHER" id="PTHR24220">
    <property type="entry name" value="IMPORT ATP-BINDING PROTEIN"/>
    <property type="match status" value="1"/>
</dbReference>
<dbReference type="InterPro" id="IPR003439">
    <property type="entry name" value="ABC_transporter-like_ATP-bd"/>
</dbReference>
<keyword evidence="3 9" id="KW-1003">Cell membrane</keyword>
<dbReference type="InterPro" id="IPR015854">
    <property type="entry name" value="ABC_transpr_LolD-like"/>
</dbReference>
<dbReference type="Pfam" id="PF00005">
    <property type="entry name" value="ABC_tran"/>
    <property type="match status" value="1"/>
</dbReference>
<comment type="similarity">
    <text evidence="1 9">Belongs to the ABC transporter superfamily.</text>
</comment>
<comment type="subunit">
    <text evidence="9">Homodimer. Forms a membrane-associated complex with FtsX.</text>
</comment>
<dbReference type="PROSITE" id="PS00211">
    <property type="entry name" value="ABC_TRANSPORTER_1"/>
    <property type="match status" value="1"/>
</dbReference>
<dbReference type="InterPro" id="IPR027417">
    <property type="entry name" value="P-loop_NTPase"/>
</dbReference>
<proteinExistence type="inferred from homology"/>
<dbReference type="GO" id="GO:0005886">
    <property type="term" value="C:plasma membrane"/>
    <property type="evidence" value="ECO:0007669"/>
    <property type="project" value="UniProtKB-SubCell"/>
</dbReference>
<keyword evidence="7 9" id="KW-0472">Membrane</keyword>
<dbReference type="InterPro" id="IPR017871">
    <property type="entry name" value="ABC_transporter-like_CS"/>
</dbReference>
<dbReference type="InterPro" id="IPR003593">
    <property type="entry name" value="AAA+_ATPase"/>
</dbReference>
<dbReference type="GO" id="GO:0051301">
    <property type="term" value="P:cell division"/>
    <property type="evidence" value="ECO:0007669"/>
    <property type="project" value="UniProtKB-UniRule"/>
</dbReference>
<protein>
    <recommendedName>
        <fullName evidence="2 9">Cell division ATP-binding protein FtsE</fullName>
    </recommendedName>
</protein>
<dbReference type="GO" id="GO:0016887">
    <property type="term" value="F:ATP hydrolysis activity"/>
    <property type="evidence" value="ECO:0007669"/>
    <property type="project" value="InterPro"/>
</dbReference>
<keyword evidence="4 9" id="KW-0132">Cell division</keyword>
<evidence type="ECO:0000256" key="5">
    <source>
        <dbReference type="ARBA" id="ARBA00022741"/>
    </source>
</evidence>
<dbReference type="PANTHER" id="PTHR24220:SF470">
    <property type="entry name" value="CELL DIVISION ATP-BINDING PROTEIN FTSE"/>
    <property type="match status" value="1"/>
</dbReference>
<dbReference type="SUPFAM" id="SSF52540">
    <property type="entry name" value="P-loop containing nucleoside triphosphate hydrolases"/>
    <property type="match status" value="1"/>
</dbReference>
<evidence type="ECO:0000256" key="3">
    <source>
        <dbReference type="ARBA" id="ARBA00022475"/>
    </source>
</evidence>
<dbReference type="GO" id="GO:0005524">
    <property type="term" value="F:ATP binding"/>
    <property type="evidence" value="ECO:0007669"/>
    <property type="project" value="UniProtKB-UniRule"/>
</dbReference>
<reference evidence="11" key="2">
    <citation type="journal article" date="2021" name="PeerJ">
        <title>Extensive microbial diversity within the chicken gut microbiome revealed by metagenomics and culture.</title>
        <authorList>
            <person name="Gilroy R."/>
            <person name="Ravi A."/>
            <person name="Getino M."/>
            <person name="Pursley I."/>
            <person name="Horton D.L."/>
            <person name="Alikhan N.F."/>
            <person name="Baker D."/>
            <person name="Gharbi K."/>
            <person name="Hall N."/>
            <person name="Watson M."/>
            <person name="Adriaenssens E.M."/>
            <person name="Foster-Nyarko E."/>
            <person name="Jarju S."/>
            <person name="Secka A."/>
            <person name="Antonio M."/>
            <person name="Oren A."/>
            <person name="Chaudhuri R.R."/>
            <person name="La Ragione R."/>
            <person name="Hildebrand F."/>
            <person name="Pallen M.J."/>
        </authorList>
    </citation>
    <scope>NUCLEOTIDE SEQUENCE</scope>
    <source>
        <strain evidence="11">ChiGjej1B1-19959</strain>
    </source>
</reference>
<evidence type="ECO:0000256" key="9">
    <source>
        <dbReference type="RuleBase" id="RU365094"/>
    </source>
</evidence>
<keyword evidence="6 9" id="KW-0067">ATP-binding</keyword>
<organism evidence="11 12">
    <name type="scientific">Candidatus Fimenecus excrementigallinarum</name>
    <dbReference type="NCBI Taxonomy" id="2840816"/>
    <lineage>
        <taxon>Bacteria</taxon>
        <taxon>Bacillati</taxon>
        <taxon>Bacillota</taxon>
        <taxon>Clostridia</taxon>
        <taxon>Candidatus Fimenecus</taxon>
    </lineage>
</organism>
<dbReference type="PROSITE" id="PS50893">
    <property type="entry name" value="ABC_TRANSPORTER_2"/>
    <property type="match status" value="1"/>
</dbReference>
<evidence type="ECO:0000256" key="8">
    <source>
        <dbReference type="ARBA" id="ARBA00023306"/>
    </source>
</evidence>